<evidence type="ECO:0000256" key="1">
    <source>
        <dbReference type="SAM" id="MobiDB-lite"/>
    </source>
</evidence>
<proteinExistence type="predicted"/>
<organism evidence="2 3">
    <name type="scientific">Protea cynaroides</name>
    <dbReference type="NCBI Taxonomy" id="273540"/>
    <lineage>
        <taxon>Eukaryota</taxon>
        <taxon>Viridiplantae</taxon>
        <taxon>Streptophyta</taxon>
        <taxon>Embryophyta</taxon>
        <taxon>Tracheophyta</taxon>
        <taxon>Spermatophyta</taxon>
        <taxon>Magnoliopsida</taxon>
        <taxon>Proteales</taxon>
        <taxon>Proteaceae</taxon>
        <taxon>Protea</taxon>
    </lineage>
</organism>
<dbReference type="EMBL" id="JAMYWD010000004">
    <property type="protein sequence ID" value="KAJ4972809.1"/>
    <property type="molecule type" value="Genomic_DNA"/>
</dbReference>
<evidence type="ECO:0000313" key="3">
    <source>
        <dbReference type="Proteomes" id="UP001141806"/>
    </source>
</evidence>
<reference evidence="2" key="1">
    <citation type="journal article" date="2023" name="Plant J.">
        <title>The genome of the king protea, Protea cynaroides.</title>
        <authorList>
            <person name="Chang J."/>
            <person name="Duong T.A."/>
            <person name="Schoeman C."/>
            <person name="Ma X."/>
            <person name="Roodt D."/>
            <person name="Barker N."/>
            <person name="Li Z."/>
            <person name="Van de Peer Y."/>
            <person name="Mizrachi E."/>
        </authorList>
    </citation>
    <scope>NUCLEOTIDE SEQUENCE</scope>
    <source>
        <tissue evidence="2">Young leaves</tissue>
    </source>
</reference>
<sequence>MKISGRTQLPVVLYSKTLYPKVRLRKDVALVGKRSGPATPLLRWKFDDADSSVPNDKKPESARKGRRKMKNAEDNPVSSRKLAAAIWQLQLPEVTAASGDRRGQEKKFS</sequence>
<name>A0A9Q0QV43_9MAGN</name>
<dbReference type="Proteomes" id="UP001141806">
    <property type="component" value="Unassembled WGS sequence"/>
</dbReference>
<accession>A0A9Q0QV43</accession>
<evidence type="ECO:0000313" key="2">
    <source>
        <dbReference type="EMBL" id="KAJ4972809.1"/>
    </source>
</evidence>
<gene>
    <name evidence="2" type="ORF">NE237_005983</name>
</gene>
<keyword evidence="3" id="KW-1185">Reference proteome</keyword>
<dbReference type="AlphaFoldDB" id="A0A9Q0QV43"/>
<feature type="region of interest" description="Disordered" evidence="1">
    <location>
        <begin position="48"/>
        <end position="78"/>
    </location>
</feature>
<protein>
    <submittedName>
        <fullName evidence="2">Uncharacterized protein</fullName>
    </submittedName>
</protein>
<comment type="caution">
    <text evidence="2">The sequence shown here is derived from an EMBL/GenBank/DDBJ whole genome shotgun (WGS) entry which is preliminary data.</text>
</comment>